<sequence>MSSFKEFEKSWKGKDKTIGDQLKGVFHREKPLRFRLAMAQYKINSMTKRLEVYLERLKARDKELFERVVDALLSKDQTRAVMYANEVAELRKVAKNLFLVQVALEQVALRVESIREIGEVAAYLGPVVSVVKDVREAIKSVLPEIGIELGEVQEMLQETLMEAGEMIGVGSTSMYSSPEARKILEEAKVVAEQRMKEAFPALPAVPLGTQESSKATAENQA</sequence>
<reference evidence="1 2" key="1">
    <citation type="journal article" date="2018" name="Syst. Appl. Microbiol.">
        <title>A new symbiotic nanoarchaeote (Candidatus Nanoclepta minutus) and its host (Zestosphaera tikiterensis gen. nov., sp. nov.) from a New Zealand hot spring.</title>
        <authorList>
            <person name="St John E."/>
            <person name="Liu Y."/>
            <person name="Podar M."/>
            <person name="Stott M.B."/>
            <person name="Meneghin J."/>
            <person name="Chen Z."/>
            <person name="Lagutin K."/>
            <person name="Mitchell K."/>
            <person name="Reysenbach A.L."/>
        </authorList>
    </citation>
    <scope>NUCLEOTIDE SEQUENCE [LARGE SCALE GENOMIC DNA]</scope>
    <source>
        <strain evidence="1">NZ3</strain>
    </source>
</reference>
<organism evidence="1 2">
    <name type="scientific">Zestosphaera tikiterensis</name>
    <dbReference type="NCBI Taxonomy" id="1973259"/>
    <lineage>
        <taxon>Archaea</taxon>
        <taxon>Thermoproteota</taxon>
        <taxon>Thermoprotei</taxon>
        <taxon>Desulfurococcales</taxon>
        <taxon>Desulfurococcaceae</taxon>
        <taxon>Zestosphaera</taxon>
    </lineage>
</organism>
<comment type="caution">
    <text evidence="1">The sequence shown here is derived from an EMBL/GenBank/DDBJ whole genome shotgun (WGS) entry which is preliminary data.</text>
</comment>
<dbReference type="Gene3D" id="6.10.140.1230">
    <property type="match status" value="1"/>
</dbReference>
<gene>
    <name evidence="1" type="ORF">B7O98_06615</name>
</gene>
<proteinExistence type="predicted"/>
<dbReference type="Proteomes" id="UP000244093">
    <property type="component" value="Unassembled WGS sequence"/>
</dbReference>
<evidence type="ECO:0000313" key="2">
    <source>
        <dbReference type="Proteomes" id="UP000244093"/>
    </source>
</evidence>
<protein>
    <submittedName>
        <fullName evidence="1">Uncharacterized protein</fullName>
    </submittedName>
</protein>
<dbReference type="AlphaFoldDB" id="A0A2R7Y4N7"/>
<evidence type="ECO:0000313" key="1">
    <source>
        <dbReference type="EMBL" id="PUA32327.1"/>
    </source>
</evidence>
<accession>A0A2R7Y4N7</accession>
<dbReference type="EMBL" id="NBVN01000004">
    <property type="protein sequence ID" value="PUA32327.1"/>
    <property type="molecule type" value="Genomic_DNA"/>
</dbReference>
<name>A0A2R7Y4N7_9CREN</name>